<name>A0A1H8GJL4_9PROT</name>
<reference evidence="2 3" key="1">
    <citation type="submission" date="2016-10" db="EMBL/GenBank/DDBJ databases">
        <authorList>
            <person name="de Groot N.N."/>
        </authorList>
    </citation>
    <scope>NUCLEOTIDE SEQUENCE [LARGE SCALE GENOMIC DNA]</scope>
    <source>
        <strain evidence="2 3">Nm22</strain>
    </source>
</reference>
<dbReference type="RefSeq" id="WP_090633381.1">
    <property type="nucleotide sequence ID" value="NZ_FOCP01000018.1"/>
</dbReference>
<organism evidence="2 3">
    <name type="scientific">Nitrosomonas marina</name>
    <dbReference type="NCBI Taxonomy" id="917"/>
    <lineage>
        <taxon>Bacteria</taxon>
        <taxon>Pseudomonadati</taxon>
        <taxon>Pseudomonadota</taxon>
        <taxon>Betaproteobacteria</taxon>
        <taxon>Nitrosomonadales</taxon>
        <taxon>Nitrosomonadaceae</taxon>
        <taxon>Nitrosomonas</taxon>
    </lineage>
</organism>
<keyword evidence="1" id="KW-1133">Transmembrane helix</keyword>
<evidence type="ECO:0000256" key="1">
    <source>
        <dbReference type="SAM" id="Phobius"/>
    </source>
</evidence>
<accession>A0A1H8GJL4</accession>
<evidence type="ECO:0000313" key="3">
    <source>
        <dbReference type="Proteomes" id="UP000199459"/>
    </source>
</evidence>
<dbReference type="Proteomes" id="UP000199459">
    <property type="component" value="Unassembled WGS sequence"/>
</dbReference>
<protein>
    <submittedName>
        <fullName evidence="2">Uncharacterized protein</fullName>
    </submittedName>
</protein>
<feature type="transmembrane region" description="Helical" evidence="1">
    <location>
        <begin position="45"/>
        <end position="66"/>
    </location>
</feature>
<dbReference type="EMBL" id="FOCP01000018">
    <property type="protein sequence ID" value="SEN43975.1"/>
    <property type="molecule type" value="Genomic_DNA"/>
</dbReference>
<proteinExistence type="predicted"/>
<keyword evidence="1" id="KW-0812">Transmembrane</keyword>
<keyword evidence="1" id="KW-0472">Membrane</keyword>
<evidence type="ECO:0000313" key="2">
    <source>
        <dbReference type="EMBL" id="SEN43975.1"/>
    </source>
</evidence>
<gene>
    <name evidence="2" type="ORF">SAMN05216325_11851</name>
</gene>
<sequence>MTARPLDYYTKGSTGLLTMNSKKHSTLYPQIYVEKLRRKYMIAKVALAIESIALLIMVLSGLTFIYRVF</sequence>
<dbReference type="AlphaFoldDB" id="A0A1H8GJL4"/>